<gene>
    <name evidence="1" type="ORF">ACFSKX_05955</name>
</gene>
<dbReference type="Proteomes" id="UP001597425">
    <property type="component" value="Unassembled WGS sequence"/>
</dbReference>
<name>A0ABW5EA79_9GAMM</name>
<protein>
    <recommendedName>
        <fullName evidence="3">Lipoprotein</fullName>
    </recommendedName>
</protein>
<evidence type="ECO:0000313" key="1">
    <source>
        <dbReference type="EMBL" id="MFD2309958.1"/>
    </source>
</evidence>
<evidence type="ECO:0008006" key="3">
    <source>
        <dbReference type="Google" id="ProtNLM"/>
    </source>
</evidence>
<sequence>MKWILFTIIFSFLFVISSCGKEEPELLVPMSALLGDPEKFAGKRVVVVGFLGRGSDLYLTEEHAKIDDTSSSLLLSLSENERMKTNKSPCKNKYVEVVGIFGLVRIQGLTPRIGINKVASIKDKITRPKNWTAIN</sequence>
<dbReference type="RefSeq" id="WP_265723496.1">
    <property type="nucleotide sequence ID" value="NZ_JAPIVK010000054.1"/>
</dbReference>
<keyword evidence="2" id="KW-1185">Reference proteome</keyword>
<dbReference type="EMBL" id="JBHUJD010000005">
    <property type="protein sequence ID" value="MFD2309958.1"/>
    <property type="molecule type" value="Genomic_DNA"/>
</dbReference>
<comment type="caution">
    <text evidence="1">The sequence shown here is derived from an EMBL/GenBank/DDBJ whole genome shotgun (WGS) entry which is preliminary data.</text>
</comment>
<reference evidence="2" key="1">
    <citation type="journal article" date="2019" name="Int. J. Syst. Evol. Microbiol.">
        <title>The Global Catalogue of Microorganisms (GCM) 10K type strain sequencing project: providing services to taxonomists for standard genome sequencing and annotation.</title>
        <authorList>
            <consortium name="The Broad Institute Genomics Platform"/>
            <consortium name="The Broad Institute Genome Sequencing Center for Infectious Disease"/>
            <person name="Wu L."/>
            <person name="Ma J."/>
        </authorList>
    </citation>
    <scope>NUCLEOTIDE SEQUENCE [LARGE SCALE GENOMIC DNA]</scope>
    <source>
        <strain evidence="2">KCTC 12848</strain>
    </source>
</reference>
<organism evidence="1 2">
    <name type="scientific">Microbulbifer halophilus</name>
    <dbReference type="NCBI Taxonomy" id="453963"/>
    <lineage>
        <taxon>Bacteria</taxon>
        <taxon>Pseudomonadati</taxon>
        <taxon>Pseudomonadota</taxon>
        <taxon>Gammaproteobacteria</taxon>
        <taxon>Cellvibrionales</taxon>
        <taxon>Microbulbiferaceae</taxon>
        <taxon>Microbulbifer</taxon>
    </lineage>
</organism>
<evidence type="ECO:0000313" key="2">
    <source>
        <dbReference type="Proteomes" id="UP001597425"/>
    </source>
</evidence>
<accession>A0ABW5EA79</accession>
<proteinExistence type="predicted"/>
<dbReference type="PROSITE" id="PS51257">
    <property type="entry name" value="PROKAR_LIPOPROTEIN"/>
    <property type="match status" value="1"/>
</dbReference>